<dbReference type="EMBL" id="PPEA01000220">
    <property type="protein sequence ID" value="PQM48221.1"/>
    <property type="molecule type" value="Genomic_DNA"/>
</dbReference>
<gene>
    <name evidence="4" type="primary">cyaB_2</name>
    <name evidence="3" type="ORF">BKN37_04050</name>
    <name evidence="4" type="ORF">C1Y40_01566</name>
</gene>
<evidence type="ECO:0000259" key="2">
    <source>
        <dbReference type="PROSITE" id="PS50125"/>
    </source>
</evidence>
<dbReference type="PANTHER" id="PTHR43081">
    <property type="entry name" value="ADENYLATE CYCLASE, TERMINAL-DIFFERENTIATION SPECIFIC-RELATED"/>
    <property type="match status" value="1"/>
</dbReference>
<dbReference type="Gene3D" id="3.30.70.1230">
    <property type="entry name" value="Nucleotide cyclase"/>
    <property type="match status" value="1"/>
</dbReference>
<evidence type="ECO:0000313" key="4">
    <source>
        <dbReference type="EMBL" id="PQM48221.1"/>
    </source>
</evidence>
<dbReference type="PANTHER" id="PTHR43081:SF20">
    <property type="entry name" value="TWO-COMPONENT RESPONSE REGULATOR"/>
    <property type="match status" value="1"/>
</dbReference>
<evidence type="ECO:0000313" key="6">
    <source>
        <dbReference type="Proteomes" id="UP000238296"/>
    </source>
</evidence>
<reference evidence="3 5" key="1">
    <citation type="submission" date="2016-10" db="EMBL/GenBank/DDBJ databases">
        <title>Genome sequence of Mycobacterium talmonii.</title>
        <authorList>
            <person name="Greninger A.L."/>
            <person name="Elliott B."/>
            <person name="Vasireddy S."/>
            <person name="Vasireddy R."/>
        </authorList>
    </citation>
    <scope>NUCLEOTIDE SEQUENCE [LARGE SCALE GENOMIC DNA]</scope>
    <source>
        <strain evidence="3">MO-5499</strain>
        <strain evidence="5">NE-TNMC-100812</strain>
    </source>
</reference>
<dbReference type="EMBL" id="MLQM01000011">
    <property type="protein sequence ID" value="OHV05873.1"/>
    <property type="molecule type" value="Genomic_DNA"/>
</dbReference>
<dbReference type="AlphaFoldDB" id="A0A1S1NNV8"/>
<dbReference type="GO" id="GO:0035556">
    <property type="term" value="P:intracellular signal transduction"/>
    <property type="evidence" value="ECO:0007669"/>
    <property type="project" value="InterPro"/>
</dbReference>
<protein>
    <submittedName>
        <fullName evidence="4">Adenylate cyclase 2</fullName>
        <ecNumber evidence="4">4.6.1.1</ecNumber>
    </submittedName>
</protein>
<evidence type="ECO:0000256" key="1">
    <source>
        <dbReference type="ARBA" id="ARBA00005381"/>
    </source>
</evidence>
<evidence type="ECO:0000313" key="5">
    <source>
        <dbReference type="Proteomes" id="UP000179734"/>
    </source>
</evidence>
<dbReference type="SUPFAM" id="SSF55073">
    <property type="entry name" value="Nucleotide cyclase"/>
    <property type="match status" value="1"/>
</dbReference>
<dbReference type="GO" id="GO:0004016">
    <property type="term" value="F:adenylate cyclase activity"/>
    <property type="evidence" value="ECO:0007669"/>
    <property type="project" value="UniProtKB-EC"/>
</dbReference>
<sequence>MTACDAPIAVPPNAIEYRQVTVLFVKVAQSMDVAAALGAERFHEVMAALGNCAAMVVRRYGGIVDKVTGSGVVALFGTPVAVTDHAVRACFAALDIQTETQCLSGHVENSDGVVVQLRAGLNSGRMLLEGDNPQGHTALGDDVGLAQRMQSVAPPGGVMLAESTARLVHTLAVLGEREMVKGTHAQVPARRLISMAHGTLALA</sequence>
<reference evidence="4 6" key="2">
    <citation type="journal article" date="2017" name="Int. J. Syst. Evol. Microbiol.">
        <title>Mycobacterium talmoniae sp. nov., a slowly growing mycobacterium isolated from human respiratory samples.</title>
        <authorList>
            <person name="Davidson R.M."/>
            <person name="DeGroote M.A."/>
            <person name="Marola J.L."/>
            <person name="Buss S."/>
            <person name="Jones V."/>
            <person name="McNeil M.R."/>
            <person name="Freifeld A.G."/>
            <person name="Elaine Epperson L."/>
            <person name="Hasan N.A."/>
            <person name="Jackson M."/>
            <person name="Iwen P.C."/>
            <person name="Salfinger M."/>
            <person name="Strong M."/>
        </authorList>
    </citation>
    <scope>NUCLEOTIDE SEQUENCE [LARGE SCALE GENOMIC DNA]</scope>
    <source>
        <strain evidence="4 6">ATCC BAA-2683</strain>
    </source>
</reference>
<dbReference type="Proteomes" id="UP000179734">
    <property type="component" value="Unassembled WGS sequence"/>
</dbReference>
<comment type="caution">
    <text evidence="3">The sequence shown here is derived from an EMBL/GenBank/DDBJ whole genome shotgun (WGS) entry which is preliminary data.</text>
</comment>
<dbReference type="EC" id="4.6.1.1" evidence="4"/>
<name>A0A1S1NNV8_9MYCO</name>
<dbReference type="InterPro" id="IPR050697">
    <property type="entry name" value="Adenylyl/Guanylyl_Cyclase_3/4"/>
</dbReference>
<reference evidence="4" key="3">
    <citation type="submission" date="2018-01" db="EMBL/GenBank/DDBJ databases">
        <authorList>
            <person name="Gaut B.S."/>
            <person name="Morton B.R."/>
            <person name="Clegg M.T."/>
            <person name="Duvall M.R."/>
        </authorList>
    </citation>
    <scope>NUCLEOTIDE SEQUENCE</scope>
    <source>
        <strain evidence="4">ATCC BAA-2683</strain>
    </source>
</reference>
<feature type="domain" description="Guanylate cyclase" evidence="2">
    <location>
        <begin position="21"/>
        <end position="150"/>
    </location>
</feature>
<keyword evidence="4" id="KW-0456">Lyase</keyword>
<accession>A0A1S1NNV8</accession>
<dbReference type="Proteomes" id="UP000238296">
    <property type="component" value="Unassembled WGS sequence"/>
</dbReference>
<dbReference type="PROSITE" id="PS50125">
    <property type="entry name" value="GUANYLATE_CYCLASE_2"/>
    <property type="match status" value="1"/>
</dbReference>
<dbReference type="RefSeq" id="WP_071021916.1">
    <property type="nucleotide sequence ID" value="NZ_MLQM01000011.1"/>
</dbReference>
<dbReference type="InterPro" id="IPR029787">
    <property type="entry name" value="Nucleotide_cyclase"/>
</dbReference>
<keyword evidence="5" id="KW-1185">Reference proteome</keyword>
<organism evidence="3 5">
    <name type="scientific">Mycobacterium talmoniae</name>
    <dbReference type="NCBI Taxonomy" id="1858794"/>
    <lineage>
        <taxon>Bacteria</taxon>
        <taxon>Bacillati</taxon>
        <taxon>Actinomycetota</taxon>
        <taxon>Actinomycetes</taxon>
        <taxon>Mycobacteriales</taxon>
        <taxon>Mycobacteriaceae</taxon>
        <taxon>Mycobacterium</taxon>
    </lineage>
</organism>
<dbReference type="CDD" id="cd07302">
    <property type="entry name" value="CHD"/>
    <property type="match status" value="1"/>
</dbReference>
<dbReference type="Pfam" id="PF00211">
    <property type="entry name" value="Guanylate_cyc"/>
    <property type="match status" value="1"/>
</dbReference>
<proteinExistence type="inferred from homology"/>
<evidence type="ECO:0000313" key="3">
    <source>
        <dbReference type="EMBL" id="OHV05873.1"/>
    </source>
</evidence>
<dbReference type="GO" id="GO:0006171">
    <property type="term" value="P:cAMP biosynthetic process"/>
    <property type="evidence" value="ECO:0007669"/>
    <property type="project" value="TreeGrafter"/>
</dbReference>
<comment type="similarity">
    <text evidence="1">Belongs to the adenylyl cyclase class-3 family.</text>
</comment>
<dbReference type="InterPro" id="IPR001054">
    <property type="entry name" value="A/G_cyclase"/>
</dbReference>